<evidence type="ECO:0000313" key="1">
    <source>
        <dbReference type="EMBL" id="CAB4123389.1"/>
    </source>
</evidence>
<dbReference type="EMBL" id="LR796169">
    <property type="protein sequence ID" value="CAB4123389.1"/>
    <property type="molecule type" value="Genomic_DNA"/>
</dbReference>
<accession>A0A6J5KT64</accession>
<proteinExistence type="predicted"/>
<sequence>MAGVHKGLKRYSQEALKAAFKNGELEAVSDLTRHGTQEVRHPKTGKQFTISVDSPNRTVVTSDNRDEFMAKKLGLKKKQEAVYDEEHEDEPKFGVKYHNSKGEEEAIKHFDDELKAKEYMERGNKLDKVGGKYSFHKRMGK</sequence>
<organism evidence="1">
    <name type="scientific">uncultured Caudovirales phage</name>
    <dbReference type="NCBI Taxonomy" id="2100421"/>
    <lineage>
        <taxon>Viruses</taxon>
        <taxon>Duplodnaviria</taxon>
        <taxon>Heunggongvirae</taxon>
        <taxon>Uroviricota</taxon>
        <taxon>Caudoviricetes</taxon>
        <taxon>Peduoviridae</taxon>
        <taxon>Maltschvirus</taxon>
        <taxon>Maltschvirus maltsch</taxon>
    </lineage>
</organism>
<gene>
    <name evidence="1" type="ORF">UFOVP42_50</name>
</gene>
<protein>
    <submittedName>
        <fullName evidence="1">Uncharacterized protein</fullName>
    </submittedName>
</protein>
<reference evidence="1" key="1">
    <citation type="submission" date="2020-04" db="EMBL/GenBank/DDBJ databases">
        <authorList>
            <person name="Chiriac C."/>
            <person name="Salcher M."/>
            <person name="Ghai R."/>
            <person name="Kavagutti S V."/>
        </authorList>
    </citation>
    <scope>NUCLEOTIDE SEQUENCE</scope>
</reference>
<name>A0A6J5KT64_9CAUD</name>